<feature type="compositionally biased region" description="Polar residues" evidence="4">
    <location>
        <begin position="613"/>
        <end position="634"/>
    </location>
</feature>
<feature type="domain" description="BRWD/PHIP ancillary-like" evidence="5">
    <location>
        <begin position="920"/>
        <end position="1094"/>
    </location>
</feature>
<dbReference type="OrthoDB" id="538223at2759"/>
<dbReference type="InterPro" id="IPR001680">
    <property type="entry name" value="WD40_rpt"/>
</dbReference>
<protein>
    <submittedName>
        <fullName evidence="6">Bromodomain and wd repeat-containing protein</fullName>
    </submittedName>
</protein>
<keyword evidence="7" id="KW-1185">Reference proteome</keyword>
<dbReference type="InterPro" id="IPR052060">
    <property type="entry name" value="Bromo_WD_repeat"/>
</dbReference>
<feature type="region of interest" description="Disordered" evidence="4">
    <location>
        <begin position="613"/>
        <end position="651"/>
    </location>
</feature>
<dbReference type="PANTHER" id="PTHR16266:SF17">
    <property type="entry name" value="BRWD3"/>
    <property type="match status" value="1"/>
</dbReference>
<proteinExistence type="predicted"/>
<gene>
    <name evidence="6" type="ORF">FRX31_011838</name>
</gene>
<feature type="region of interest" description="Disordered" evidence="4">
    <location>
        <begin position="790"/>
        <end position="817"/>
    </location>
</feature>
<dbReference type="SMART" id="SM00320">
    <property type="entry name" value="WD40"/>
    <property type="match status" value="2"/>
</dbReference>
<dbReference type="GO" id="GO:0006357">
    <property type="term" value="P:regulation of transcription by RNA polymerase II"/>
    <property type="evidence" value="ECO:0007669"/>
    <property type="project" value="TreeGrafter"/>
</dbReference>
<dbReference type="InterPro" id="IPR057451">
    <property type="entry name" value="BRWD/PHIP_AD"/>
</dbReference>
<evidence type="ECO:0000256" key="3">
    <source>
        <dbReference type="ARBA" id="ARBA00023117"/>
    </source>
</evidence>
<dbReference type="PANTHER" id="PTHR16266">
    <property type="entry name" value="WD REPEAT DOMAIN 9"/>
    <property type="match status" value="1"/>
</dbReference>
<evidence type="ECO:0000313" key="6">
    <source>
        <dbReference type="EMBL" id="KAF5198574.1"/>
    </source>
</evidence>
<feature type="region of interest" description="Disordered" evidence="4">
    <location>
        <begin position="384"/>
        <end position="446"/>
    </location>
</feature>
<dbReference type="GO" id="GO:0005634">
    <property type="term" value="C:nucleus"/>
    <property type="evidence" value="ECO:0007669"/>
    <property type="project" value="TreeGrafter"/>
</dbReference>
<dbReference type="Proteomes" id="UP000554482">
    <property type="component" value="Unassembled WGS sequence"/>
</dbReference>
<organism evidence="6 7">
    <name type="scientific">Thalictrum thalictroides</name>
    <name type="common">Rue-anemone</name>
    <name type="synonym">Anemone thalictroides</name>
    <dbReference type="NCBI Taxonomy" id="46969"/>
    <lineage>
        <taxon>Eukaryota</taxon>
        <taxon>Viridiplantae</taxon>
        <taxon>Streptophyta</taxon>
        <taxon>Embryophyta</taxon>
        <taxon>Tracheophyta</taxon>
        <taxon>Spermatophyta</taxon>
        <taxon>Magnoliopsida</taxon>
        <taxon>Ranunculales</taxon>
        <taxon>Ranunculaceae</taxon>
        <taxon>Thalictroideae</taxon>
        <taxon>Thalictrum</taxon>
    </lineage>
</organism>
<sequence>MPPQSSRGGPRQRLLPTPRGVNMIVWSLDNRFVLAAIMDRRICVWNAVDGGLVHSLTGHSESSYVLDVHPFNPRIAMSAGYDGRTIVWDIWEGLPIRVYEIGRFKLVDGKFSPDGTSIVLSDDVGQLYTLSTGQGEPQKDAKYDQFFLGDYRPLIQDTHGNVLDQETQLVPYRRNIQDLLCDSSMIPYPEPYQSMYQKRRLGALGIEYNLLSSKLAVGPSDISGFPEYQILPLVDLDRMIEPMPVYIESMDWEPEAEIQSDDSDSEYNVADEFPSEREHGVISNGSSDDSECSAEETDFEYNENRGLNRSKRKKHMADDEFKTASARRIKKRNLNECDGTLSFSNRIKKAKYKKAKVRRSSKSKLLRPQRVAARNALYTLSQCSGESTDEYEDGSETESLDTESSVPWSKEQSDSDSNLPQKHQKAKQQFLHKHDNVPNTLDIPGYQLNDGSRRKIILKLPIRDSNKCVGNIGTQAGKHGSLNSSSEALLEATVFNRKHLGSHDPESSSGAMIAVPSQEFDGTKTNEMEQLREQYEDVENIISAGCKDNKIKWGEVKARTSKRLILGDSSTNNACRNSSGGLVDHNEVGCNLIVNPKATSKNDTQYLSYGVSTSEDMDASRNSSYANESTLSEQATEDGHKQRGGSSHVTLNGIFTKGHKEEPGRSDFLDHEQLLEVDDVVLDNKKTSVYNYKNNTKEMKPIVTKLRIKSKHIGKGACSMDAENWKSLECMVKSQFPSSNCNLISEVPNEDEGVSKNNADDGNLYGFEKLEVGINRSSKLSSLQDSNSKIYNIDKRSKPSKARSDLAGDGSDHNSYSKMALPEASIEGVRRTRSMGMKQEKLEQSMGNKNFKVKFSLNSHEQLLCKEQRSNAGPTVRIRSSRNRRVNYCDNDITLDMKERHKLMKKLSWLLLSENEESLRYIPQKGDNVVYLRQGHQQYVEYHHPSKVNLLWGTLKGKPRSVEFCKVIALVYSTVPGSGESCCKITLKFLDPLSSLVGQTLKFTLPELNDIADFLVERTLYDASIKRNWTTRDKCQVWWKNPHGEGGTWWEGRVVAVRPKSTEFQDSPWERYVIRYKNDSADEIEHSPWELHDPGSPWEFPSIGEHNRTTLLHFIAKLEQSGNRDRDRYGIQKLKQISLKQDFLNRFPVPLSFDVIYSRLTNNYYRNLESVEHDFKEMGSIAQLYLDGNQEFMKKMNRLLESLKETMSTML</sequence>
<dbReference type="Pfam" id="PF25313">
    <property type="entry name" value="BRWD_AD"/>
    <property type="match status" value="1"/>
</dbReference>
<dbReference type="Pfam" id="PF00400">
    <property type="entry name" value="WD40"/>
    <property type="match status" value="1"/>
</dbReference>
<dbReference type="InterPro" id="IPR036427">
    <property type="entry name" value="Bromodomain-like_sf"/>
</dbReference>
<dbReference type="AlphaFoldDB" id="A0A7J6WMH8"/>
<feature type="compositionally biased region" description="Acidic residues" evidence="4">
    <location>
        <begin position="288"/>
        <end position="301"/>
    </location>
</feature>
<feature type="compositionally biased region" description="Basic and acidic residues" evidence="4">
    <location>
        <begin position="792"/>
        <end position="812"/>
    </location>
</feature>
<dbReference type="GO" id="GO:0008360">
    <property type="term" value="P:regulation of cell shape"/>
    <property type="evidence" value="ECO:0007669"/>
    <property type="project" value="TreeGrafter"/>
</dbReference>
<reference evidence="6 7" key="1">
    <citation type="submission" date="2020-06" db="EMBL/GenBank/DDBJ databases">
        <title>Transcriptomic and genomic resources for Thalictrum thalictroides and T. hernandezii: Facilitating candidate gene discovery in an emerging model plant lineage.</title>
        <authorList>
            <person name="Arias T."/>
            <person name="Riano-Pachon D.M."/>
            <person name="Di Stilio V.S."/>
        </authorList>
    </citation>
    <scope>NUCLEOTIDE SEQUENCE [LARGE SCALE GENOMIC DNA]</scope>
    <source>
        <strain evidence="7">cv. WT478/WT964</strain>
        <tissue evidence="6">Leaves</tissue>
    </source>
</reference>
<dbReference type="InterPro" id="IPR019775">
    <property type="entry name" value="WD40_repeat_CS"/>
</dbReference>
<dbReference type="InterPro" id="IPR015943">
    <property type="entry name" value="WD40/YVTN_repeat-like_dom_sf"/>
</dbReference>
<feature type="region of interest" description="Disordered" evidence="4">
    <location>
        <begin position="273"/>
        <end position="322"/>
    </location>
</feature>
<dbReference type="Gene3D" id="2.130.10.10">
    <property type="entry name" value="YVTN repeat-like/Quinoprotein amine dehydrogenase"/>
    <property type="match status" value="1"/>
</dbReference>
<feature type="compositionally biased region" description="Acidic residues" evidence="4">
    <location>
        <begin position="387"/>
        <end position="401"/>
    </location>
</feature>
<keyword evidence="2" id="KW-0677">Repeat</keyword>
<evidence type="ECO:0000256" key="4">
    <source>
        <dbReference type="SAM" id="MobiDB-lite"/>
    </source>
</evidence>
<dbReference type="SUPFAM" id="SSF69322">
    <property type="entry name" value="Tricorn protease domain 2"/>
    <property type="match status" value="1"/>
</dbReference>
<comment type="caution">
    <text evidence="6">The sequence shown here is derived from an EMBL/GenBank/DDBJ whole genome shotgun (WGS) entry which is preliminary data.</text>
</comment>
<name>A0A7J6WMH8_THATH</name>
<evidence type="ECO:0000256" key="1">
    <source>
        <dbReference type="ARBA" id="ARBA00022574"/>
    </source>
</evidence>
<dbReference type="EMBL" id="JABWDY010013107">
    <property type="protein sequence ID" value="KAF5198574.1"/>
    <property type="molecule type" value="Genomic_DNA"/>
</dbReference>
<accession>A0A7J6WMH8</accession>
<evidence type="ECO:0000313" key="7">
    <source>
        <dbReference type="Proteomes" id="UP000554482"/>
    </source>
</evidence>
<keyword evidence="1" id="KW-0853">WD repeat</keyword>
<dbReference type="FunFam" id="2.130.10.10:FF:000440">
    <property type="entry name" value="Bromodomain and WD repeat-containing protein"/>
    <property type="match status" value="1"/>
</dbReference>
<dbReference type="PROSITE" id="PS00678">
    <property type="entry name" value="WD_REPEATS_1"/>
    <property type="match status" value="1"/>
</dbReference>
<evidence type="ECO:0000259" key="5">
    <source>
        <dbReference type="Pfam" id="PF25313"/>
    </source>
</evidence>
<keyword evidence="3" id="KW-0103">Bromodomain</keyword>
<evidence type="ECO:0000256" key="2">
    <source>
        <dbReference type="ARBA" id="ARBA00022737"/>
    </source>
</evidence>
<dbReference type="SUPFAM" id="SSF47370">
    <property type="entry name" value="Bromodomain"/>
    <property type="match status" value="1"/>
</dbReference>
<dbReference type="GO" id="GO:0007010">
    <property type="term" value="P:cytoskeleton organization"/>
    <property type="evidence" value="ECO:0007669"/>
    <property type="project" value="TreeGrafter"/>
</dbReference>